<dbReference type="Proteomes" id="UP001321473">
    <property type="component" value="Unassembled WGS sequence"/>
</dbReference>
<keyword evidence="2" id="KW-1185">Reference proteome</keyword>
<protein>
    <submittedName>
        <fullName evidence="1">Uncharacterized protein</fullName>
    </submittedName>
</protein>
<dbReference type="AlphaFoldDB" id="A0AAQ4E8K1"/>
<comment type="caution">
    <text evidence="1">The sequence shown here is derived from an EMBL/GenBank/DDBJ whole genome shotgun (WGS) entry which is preliminary data.</text>
</comment>
<organism evidence="1 2">
    <name type="scientific">Amblyomma americanum</name>
    <name type="common">Lone star tick</name>
    <dbReference type="NCBI Taxonomy" id="6943"/>
    <lineage>
        <taxon>Eukaryota</taxon>
        <taxon>Metazoa</taxon>
        <taxon>Ecdysozoa</taxon>
        <taxon>Arthropoda</taxon>
        <taxon>Chelicerata</taxon>
        <taxon>Arachnida</taxon>
        <taxon>Acari</taxon>
        <taxon>Parasitiformes</taxon>
        <taxon>Ixodida</taxon>
        <taxon>Ixodoidea</taxon>
        <taxon>Ixodidae</taxon>
        <taxon>Amblyomminae</taxon>
        <taxon>Amblyomma</taxon>
    </lineage>
</organism>
<accession>A0AAQ4E8K1</accession>
<dbReference type="EMBL" id="JARKHS020020290">
    <property type="protein sequence ID" value="KAK8771005.1"/>
    <property type="molecule type" value="Genomic_DNA"/>
</dbReference>
<reference evidence="1 2" key="1">
    <citation type="journal article" date="2023" name="Arcadia Sci">
        <title>De novo assembly of a long-read Amblyomma americanum tick genome.</title>
        <authorList>
            <person name="Chou S."/>
            <person name="Poskanzer K.E."/>
            <person name="Rollins M."/>
            <person name="Thuy-Boun P.S."/>
        </authorList>
    </citation>
    <scope>NUCLEOTIDE SEQUENCE [LARGE SCALE GENOMIC DNA]</scope>
    <source>
        <strain evidence="1">F_SG_1</strain>
        <tissue evidence="1">Salivary glands</tissue>
    </source>
</reference>
<gene>
    <name evidence="1" type="ORF">V5799_025752</name>
</gene>
<evidence type="ECO:0000313" key="1">
    <source>
        <dbReference type="EMBL" id="KAK8771005.1"/>
    </source>
</evidence>
<name>A0AAQ4E8K1_AMBAM</name>
<sequence>MEFSEESVASGHKTDQKLLTGELSAYQNARTCCSPECPRCRTASAVLVESCVHQPAYFQQPRVDRKEVNISGGS</sequence>
<proteinExistence type="predicted"/>
<evidence type="ECO:0000313" key="2">
    <source>
        <dbReference type="Proteomes" id="UP001321473"/>
    </source>
</evidence>